<dbReference type="RefSeq" id="WP_211284039.1">
    <property type="nucleotide sequence ID" value="NZ_PJNE01000001.1"/>
</dbReference>
<evidence type="ECO:0000256" key="1">
    <source>
        <dbReference type="SAM" id="SignalP"/>
    </source>
</evidence>
<organism evidence="2 3">
    <name type="scientific">Phycicoccus duodecadis</name>
    <dbReference type="NCBI Taxonomy" id="173053"/>
    <lineage>
        <taxon>Bacteria</taxon>
        <taxon>Bacillati</taxon>
        <taxon>Actinomycetota</taxon>
        <taxon>Actinomycetes</taxon>
        <taxon>Micrococcales</taxon>
        <taxon>Intrasporangiaceae</taxon>
        <taxon>Phycicoccus</taxon>
    </lineage>
</organism>
<evidence type="ECO:0008006" key="4">
    <source>
        <dbReference type="Google" id="ProtNLM"/>
    </source>
</evidence>
<evidence type="ECO:0000313" key="2">
    <source>
        <dbReference type="EMBL" id="PKW27848.1"/>
    </source>
</evidence>
<sequence>MPVLRLPRTRIAAALVLGVALAAPTTAVAAGERGDDHRPPRTFAYAVYGDAPYGTSPTDTSQTEATPAFVAAVNADRAVSGVLHVGDIHSGSQYCTQAYDQQVADLWRGFTDPLVYTPGDNEWADCHKKKEGGGVYNPATGQVDYVTDASGAPADYAGGNPVDNLALVRSTFFPQPGRTLGSGSLRVLSQAQVDNRAHPTDGQYVENVLWMRDGILFVAVDVPGGSNNGTDPWYGAPTASPQQVTEVANRTGAALRWLQRSFATAREARARGMVVMTQADLWDLDGKAASHVAGYEPVVGALADGATAFGRPVLLLNGDSHVYRSDDPFRAGASCTGDDGVCAYDAHDSHPGYDVANIHRVVVHGSTVPLEYLRLTVSPRTAPASATSFGPFSWERVTH</sequence>
<feature type="signal peptide" evidence="1">
    <location>
        <begin position="1"/>
        <end position="29"/>
    </location>
</feature>
<comment type="caution">
    <text evidence="2">The sequence shown here is derived from an EMBL/GenBank/DDBJ whole genome shotgun (WGS) entry which is preliminary data.</text>
</comment>
<keyword evidence="3" id="KW-1185">Reference proteome</keyword>
<dbReference type="EMBL" id="PJNE01000001">
    <property type="protein sequence ID" value="PKW27848.1"/>
    <property type="molecule type" value="Genomic_DNA"/>
</dbReference>
<accession>A0A2N3YM13</accession>
<protein>
    <recommendedName>
        <fullName evidence="4">Calcineurin-like phosphoesterase family protein</fullName>
    </recommendedName>
</protein>
<proteinExistence type="predicted"/>
<reference evidence="2 3" key="1">
    <citation type="submission" date="2017-12" db="EMBL/GenBank/DDBJ databases">
        <title>Sequencing the genomes of 1000 Actinobacteria strains.</title>
        <authorList>
            <person name="Klenk H.-P."/>
        </authorList>
    </citation>
    <scope>NUCLEOTIDE SEQUENCE [LARGE SCALE GENOMIC DNA]</scope>
    <source>
        <strain evidence="2 3">DSM 12806</strain>
    </source>
</reference>
<name>A0A2N3YM13_9MICO</name>
<gene>
    <name evidence="2" type="ORF">ATL31_2699</name>
</gene>
<keyword evidence="1" id="KW-0732">Signal</keyword>
<dbReference type="InterPro" id="IPR029052">
    <property type="entry name" value="Metallo-depent_PP-like"/>
</dbReference>
<dbReference type="AlphaFoldDB" id="A0A2N3YM13"/>
<evidence type="ECO:0000313" key="3">
    <source>
        <dbReference type="Proteomes" id="UP000233781"/>
    </source>
</evidence>
<feature type="chain" id="PRO_5014937131" description="Calcineurin-like phosphoesterase family protein" evidence="1">
    <location>
        <begin position="30"/>
        <end position="399"/>
    </location>
</feature>
<dbReference type="SUPFAM" id="SSF56300">
    <property type="entry name" value="Metallo-dependent phosphatases"/>
    <property type="match status" value="1"/>
</dbReference>
<dbReference type="Proteomes" id="UP000233781">
    <property type="component" value="Unassembled WGS sequence"/>
</dbReference>